<evidence type="ECO:0000313" key="4">
    <source>
        <dbReference type="Proteomes" id="UP000198888"/>
    </source>
</evidence>
<dbReference type="OrthoDB" id="11959at2157"/>
<dbReference type="GO" id="GO:0046872">
    <property type="term" value="F:metal ion binding"/>
    <property type="evidence" value="ECO:0007669"/>
    <property type="project" value="InterPro"/>
</dbReference>
<keyword evidence="1" id="KW-0067">ATP-binding</keyword>
<gene>
    <name evidence="3" type="ORF">SAMN05444271_13137</name>
</gene>
<dbReference type="InterPro" id="IPR011761">
    <property type="entry name" value="ATP-grasp"/>
</dbReference>
<dbReference type="Proteomes" id="UP000198888">
    <property type="component" value="Unassembled WGS sequence"/>
</dbReference>
<dbReference type="Gene3D" id="3.30.470.20">
    <property type="entry name" value="ATP-grasp fold, B domain"/>
    <property type="match status" value="1"/>
</dbReference>
<dbReference type="STRING" id="1073996.SAMN05444271_13137"/>
<dbReference type="GO" id="GO:0016874">
    <property type="term" value="F:ligase activity"/>
    <property type="evidence" value="ECO:0007669"/>
    <property type="project" value="UniProtKB-KW"/>
</dbReference>
<evidence type="ECO:0000313" key="3">
    <source>
        <dbReference type="EMBL" id="SEJ21420.1"/>
    </source>
</evidence>
<dbReference type="KEGG" id="hae:halTADL_3363"/>
<proteinExistence type="predicted"/>
<dbReference type="SUPFAM" id="SSF56059">
    <property type="entry name" value="Glutathione synthetase ATP-binding domain-like"/>
    <property type="match status" value="1"/>
</dbReference>
<reference evidence="3 4" key="1">
    <citation type="submission" date="2016-10" db="EMBL/GenBank/DDBJ databases">
        <authorList>
            <person name="de Groot N.N."/>
        </authorList>
    </citation>
    <scope>NUCLEOTIDE SEQUENCE [LARGE SCALE GENOMIC DNA]</scope>
    <source>
        <strain evidence="3 4">DSM 22187</strain>
    </source>
</reference>
<accession>A0A1H6X924</accession>
<name>A0A1H6X924_9EURY</name>
<keyword evidence="1" id="KW-0547">Nucleotide-binding</keyword>
<sequence>MKCPQGPSVLIPTGFEPGSYSCVRSFARRDIHTIVASEHENVPAAGSRFCDEHLLIPSPYDDLLAYKDALIGIAARSDVKTIMPLRAHDPYLFATYADEFNRYVDLPSPDSELLGVVHDRLQLAAAAEAAGVAVPETQLLTEVDDWSPERIIKSRYNLLTNTTQSGYTSAESETVKTVTHLDPGEQPDTEALIGEMNHVPIAQEYIRSDSEYVFGALYDHGEPLATFQHRQIRGDSYTGGGGVYRETVSIPELETAGRTLLDSLDYHGLACIEFMEAVDTGEFVLTEINPRLWQSLPCAVQAGADFPYYYWLLSQGRADEINHSYEVGVGSHLLYGELGYLLSILREDSPLVDKPSFFGECRSILQSCYEMPRFDNFTVDDPVPLLRGIKHIIKTKR</sequence>
<dbReference type="EMBL" id="FNYR01000031">
    <property type="protein sequence ID" value="SEJ21420.1"/>
    <property type="molecule type" value="Genomic_DNA"/>
</dbReference>
<dbReference type="GO" id="GO:0005524">
    <property type="term" value="F:ATP binding"/>
    <property type="evidence" value="ECO:0007669"/>
    <property type="project" value="UniProtKB-UniRule"/>
</dbReference>
<organism evidence="3 4">
    <name type="scientific">Halohasta litchfieldiae</name>
    <dbReference type="NCBI Taxonomy" id="1073996"/>
    <lineage>
        <taxon>Archaea</taxon>
        <taxon>Methanobacteriati</taxon>
        <taxon>Methanobacteriota</taxon>
        <taxon>Stenosarchaea group</taxon>
        <taxon>Halobacteria</taxon>
        <taxon>Halobacteriales</taxon>
        <taxon>Haloferacaceae</taxon>
        <taxon>Halohasta</taxon>
    </lineage>
</organism>
<accession>A0A2H4Q6V0</accession>
<dbReference type="Gene3D" id="3.40.50.20">
    <property type="match status" value="1"/>
</dbReference>
<protein>
    <submittedName>
        <fullName evidence="3">Predicted ATP-dependent carboligase, ATP-grasp superfamily</fullName>
    </submittedName>
</protein>
<dbReference type="PROSITE" id="PS50975">
    <property type="entry name" value="ATP_GRASP"/>
    <property type="match status" value="1"/>
</dbReference>
<evidence type="ECO:0000259" key="2">
    <source>
        <dbReference type="PROSITE" id="PS50975"/>
    </source>
</evidence>
<dbReference type="RefSeq" id="WP_089673508.1">
    <property type="nucleotide sequence ID" value="NZ_CP024845.1"/>
</dbReference>
<dbReference type="GeneID" id="35004130"/>
<keyword evidence="3" id="KW-0436">Ligase</keyword>
<keyword evidence="4" id="KW-1185">Reference proteome</keyword>
<evidence type="ECO:0000256" key="1">
    <source>
        <dbReference type="PROSITE-ProRule" id="PRU00409"/>
    </source>
</evidence>
<feature type="domain" description="ATP-grasp" evidence="2">
    <location>
        <begin position="124"/>
        <end position="317"/>
    </location>
</feature>
<dbReference type="AlphaFoldDB" id="A0A1H6X924"/>